<dbReference type="GeneID" id="50018395"/>
<evidence type="ECO:0000256" key="2">
    <source>
        <dbReference type="ARBA" id="ARBA00012438"/>
    </source>
</evidence>
<name>A0A0H2VH05_STAES</name>
<organism evidence="9 10">
    <name type="scientific">Staphylococcus epidermidis (strain ATCC 12228 / FDA PCI 1200)</name>
    <dbReference type="NCBI Taxonomy" id="176280"/>
    <lineage>
        <taxon>Bacteria</taxon>
        <taxon>Bacillati</taxon>
        <taxon>Bacillota</taxon>
        <taxon>Bacilli</taxon>
        <taxon>Bacillales</taxon>
        <taxon>Staphylococcaceae</taxon>
        <taxon>Staphylococcus</taxon>
    </lineage>
</organism>
<evidence type="ECO:0000256" key="6">
    <source>
        <dbReference type="ARBA" id="ARBA00022840"/>
    </source>
</evidence>
<dbReference type="PANTHER" id="PTHR24421">
    <property type="entry name" value="NITRATE/NITRITE SENSOR PROTEIN NARX-RELATED"/>
    <property type="match status" value="1"/>
</dbReference>
<protein>
    <recommendedName>
        <fullName evidence="2">histidine kinase</fullName>
        <ecNumber evidence="2">2.7.13.3</ecNumber>
    </recommendedName>
</protein>
<dbReference type="InterPro" id="IPR005467">
    <property type="entry name" value="His_kinase_dom"/>
</dbReference>
<dbReference type="PATRIC" id="fig|176280.10.peg.1495"/>
<feature type="domain" description="Histidine kinase" evidence="8">
    <location>
        <begin position="183"/>
        <end position="371"/>
    </location>
</feature>
<dbReference type="GO" id="GO:0000155">
    <property type="term" value="F:phosphorelay sensor kinase activity"/>
    <property type="evidence" value="ECO:0007669"/>
    <property type="project" value="InterPro"/>
</dbReference>
<dbReference type="InterPro" id="IPR050482">
    <property type="entry name" value="Sensor_HK_TwoCompSys"/>
</dbReference>
<dbReference type="PROSITE" id="PS50109">
    <property type="entry name" value="HIS_KIN"/>
    <property type="match status" value="1"/>
</dbReference>
<evidence type="ECO:0000256" key="1">
    <source>
        <dbReference type="ARBA" id="ARBA00000085"/>
    </source>
</evidence>
<proteinExistence type="predicted"/>
<dbReference type="GO" id="GO:0016020">
    <property type="term" value="C:membrane"/>
    <property type="evidence" value="ECO:0007669"/>
    <property type="project" value="InterPro"/>
</dbReference>
<dbReference type="eggNOG" id="COG2203">
    <property type="taxonomic scope" value="Bacteria"/>
</dbReference>
<dbReference type="PANTHER" id="PTHR24421:SF40">
    <property type="entry name" value="SENSOR HISTIDINE KINASE YHCY"/>
    <property type="match status" value="1"/>
</dbReference>
<evidence type="ECO:0000256" key="4">
    <source>
        <dbReference type="ARBA" id="ARBA00022741"/>
    </source>
</evidence>
<evidence type="ECO:0000313" key="9">
    <source>
        <dbReference type="EMBL" id="AAO05129.1"/>
    </source>
</evidence>
<dbReference type="SMART" id="SM00387">
    <property type="entry name" value="HATPase_c"/>
    <property type="match status" value="1"/>
</dbReference>
<dbReference type="Pfam" id="PF13185">
    <property type="entry name" value="GAF_2"/>
    <property type="match status" value="1"/>
</dbReference>
<dbReference type="GO" id="GO:0005524">
    <property type="term" value="F:ATP binding"/>
    <property type="evidence" value="ECO:0007669"/>
    <property type="project" value="UniProtKB-KW"/>
</dbReference>
<dbReference type="InterPro" id="IPR029016">
    <property type="entry name" value="GAF-like_dom_sf"/>
</dbReference>
<dbReference type="Gene3D" id="1.20.5.1930">
    <property type="match status" value="1"/>
</dbReference>
<dbReference type="AlphaFoldDB" id="A0A0H2VH05"/>
<dbReference type="KEGG" id="sep:SE_1530"/>
<dbReference type="SUPFAM" id="SSF55874">
    <property type="entry name" value="ATPase domain of HSP90 chaperone/DNA topoisomerase II/histidine kinase"/>
    <property type="match status" value="1"/>
</dbReference>
<dbReference type="CDD" id="cd16917">
    <property type="entry name" value="HATPase_UhpB-NarQ-NarX-like"/>
    <property type="match status" value="1"/>
</dbReference>
<keyword evidence="3" id="KW-0808">Transferase</keyword>
<dbReference type="EMBL" id="AE015929">
    <property type="protein sequence ID" value="AAO05129.1"/>
    <property type="molecule type" value="Genomic_DNA"/>
</dbReference>
<dbReference type="InterPro" id="IPR011712">
    <property type="entry name" value="Sig_transdc_His_kin_sub3_dim/P"/>
</dbReference>
<dbReference type="Gene3D" id="3.30.450.40">
    <property type="match status" value="1"/>
</dbReference>
<dbReference type="RefSeq" id="WP_001829819.1">
    <property type="nucleotide sequence ID" value="NC_004461.1"/>
</dbReference>
<keyword evidence="5 9" id="KW-0418">Kinase</keyword>
<gene>
    <name evidence="9" type="ordered locus">SE_1530</name>
</gene>
<dbReference type="OrthoDB" id="9795828at2"/>
<dbReference type="eggNOG" id="COG4585">
    <property type="taxonomic scope" value="Bacteria"/>
</dbReference>
<dbReference type="HOGENOM" id="CLU_000445_20_12_9"/>
<dbReference type="InterPro" id="IPR003018">
    <property type="entry name" value="GAF"/>
</dbReference>
<accession>A0A0H2VH05</accession>
<dbReference type="SUPFAM" id="SSF55781">
    <property type="entry name" value="GAF domain-like"/>
    <property type="match status" value="1"/>
</dbReference>
<comment type="catalytic activity">
    <reaction evidence="1">
        <text>ATP + protein L-histidine = ADP + protein N-phospho-L-histidine.</text>
        <dbReference type="EC" id="2.7.13.3"/>
    </reaction>
</comment>
<dbReference type="Gene3D" id="3.30.565.10">
    <property type="entry name" value="Histidine kinase-like ATPase, C-terminal domain"/>
    <property type="match status" value="1"/>
</dbReference>
<evidence type="ECO:0000313" key="10">
    <source>
        <dbReference type="Proteomes" id="UP000001411"/>
    </source>
</evidence>
<keyword evidence="4" id="KW-0547">Nucleotide-binding</keyword>
<evidence type="ECO:0000256" key="7">
    <source>
        <dbReference type="ARBA" id="ARBA00023012"/>
    </source>
</evidence>
<dbReference type="Pfam" id="PF07730">
    <property type="entry name" value="HisKA_3"/>
    <property type="match status" value="1"/>
</dbReference>
<reference evidence="9 10" key="1">
    <citation type="journal article" date="2003" name="Mol. Microbiol.">
        <title>Genome-based analysis of virulence genes in a non-biofilm-forming Staphylococcus epidermidis strain (ATCC 12228).</title>
        <authorList>
            <person name="Zhang Y.Q."/>
            <person name="Ren S.X."/>
            <person name="Li H.L."/>
            <person name="Wang Y.X."/>
            <person name="Fu G."/>
            <person name="Yang J."/>
            <person name="Qin Z.Q."/>
            <person name="Miao Y.G."/>
            <person name="Wang W.Y."/>
            <person name="Chen R.S."/>
            <person name="Shen Y."/>
            <person name="Chen Z."/>
            <person name="Yuan Z.H."/>
            <person name="Zhao G.P."/>
            <person name="Qu D."/>
            <person name="Danchin A."/>
            <person name="Wen Y.M."/>
        </authorList>
    </citation>
    <scope>NUCLEOTIDE SEQUENCE [LARGE SCALE GENOMIC DNA]</scope>
    <source>
        <strain evidence="10">ATCC 12228 / FDA PCI 1200</strain>
    </source>
</reference>
<evidence type="ECO:0000259" key="8">
    <source>
        <dbReference type="PROSITE" id="PS50109"/>
    </source>
</evidence>
<dbReference type="EC" id="2.7.13.3" evidence="2"/>
<dbReference type="InterPro" id="IPR036890">
    <property type="entry name" value="HATPase_C_sf"/>
</dbReference>
<evidence type="ECO:0000256" key="5">
    <source>
        <dbReference type="ARBA" id="ARBA00022777"/>
    </source>
</evidence>
<dbReference type="GO" id="GO:0046983">
    <property type="term" value="F:protein dimerization activity"/>
    <property type="evidence" value="ECO:0007669"/>
    <property type="project" value="InterPro"/>
</dbReference>
<dbReference type="Pfam" id="PF02518">
    <property type="entry name" value="HATPase_c"/>
    <property type="match status" value="1"/>
</dbReference>
<keyword evidence="6" id="KW-0067">ATP-binding</keyword>
<keyword evidence="7" id="KW-0902">Two-component regulatory system</keyword>
<dbReference type="Proteomes" id="UP000001411">
    <property type="component" value="Chromosome"/>
</dbReference>
<sequence length="377" mass="43017">MEKPTRLALLKEIAEFLNEETEIYSMMQGALRLLINGSDFSTGWIFYIDEEGHHDLVSSVDLPEALSKNHCYYLTNGSCWCVQAYQNHKLTKASNIINCSRINLANHAYDKETNHITHHATVPLQSGSERFGLLNVASPNKEHYSEEDLELLESVAFQIGSAIKRIQLTNKEKENAKINERNRLARDLHDSVNQMLFSLKLTAHAAKGITTDEQAQRAFKTIEETSQNAVNEMRALIWQLKPVGLEQGLIHALHYYSKMLGLDLKVTINGLIDLSNDIEENVYRIIQEAMNNVIKHAKTNKVYLDLSQNVDYLEVDIRDNGQGFDTQSINTFLFNGLKNIKQRTQYLNGKVTIESKINQGTRIYIKIPLKLKEHPYA</sequence>
<dbReference type="InterPro" id="IPR003594">
    <property type="entry name" value="HATPase_dom"/>
</dbReference>
<evidence type="ECO:0000256" key="3">
    <source>
        <dbReference type="ARBA" id="ARBA00022679"/>
    </source>
</evidence>